<evidence type="ECO:0000259" key="5">
    <source>
        <dbReference type="Pfam" id="PF00884"/>
    </source>
</evidence>
<proteinExistence type="inferred from homology"/>
<accession>A0A381VFC9</accession>
<dbReference type="EMBL" id="UINC01008611">
    <property type="protein sequence ID" value="SVA38721.1"/>
    <property type="molecule type" value="Genomic_DNA"/>
</dbReference>
<evidence type="ECO:0000256" key="2">
    <source>
        <dbReference type="ARBA" id="ARBA00022723"/>
    </source>
</evidence>
<dbReference type="GO" id="GO:0046872">
    <property type="term" value="F:metal ion binding"/>
    <property type="evidence" value="ECO:0007669"/>
    <property type="project" value="UniProtKB-KW"/>
</dbReference>
<evidence type="ECO:0000313" key="6">
    <source>
        <dbReference type="EMBL" id="SVA38721.1"/>
    </source>
</evidence>
<dbReference type="PROSITE" id="PS00523">
    <property type="entry name" value="SULFATASE_1"/>
    <property type="match status" value="1"/>
</dbReference>
<gene>
    <name evidence="6" type="ORF">METZ01_LOCUS91575</name>
</gene>
<reference evidence="6" key="1">
    <citation type="submission" date="2018-05" db="EMBL/GenBank/DDBJ databases">
        <authorList>
            <person name="Lanie J.A."/>
            <person name="Ng W.-L."/>
            <person name="Kazmierczak K.M."/>
            <person name="Andrzejewski T.M."/>
            <person name="Davidsen T.M."/>
            <person name="Wayne K.J."/>
            <person name="Tettelin H."/>
            <person name="Glass J.I."/>
            <person name="Rusch D."/>
            <person name="Podicherti R."/>
            <person name="Tsui H.-C.T."/>
            <person name="Winkler M.E."/>
        </authorList>
    </citation>
    <scope>NUCLEOTIDE SEQUENCE</scope>
</reference>
<dbReference type="PANTHER" id="PTHR42693">
    <property type="entry name" value="ARYLSULFATASE FAMILY MEMBER"/>
    <property type="match status" value="1"/>
</dbReference>
<keyword evidence="4" id="KW-0106">Calcium</keyword>
<keyword evidence="3" id="KW-0378">Hydrolase</keyword>
<evidence type="ECO:0000256" key="3">
    <source>
        <dbReference type="ARBA" id="ARBA00022801"/>
    </source>
</evidence>
<dbReference type="InterPro" id="IPR024607">
    <property type="entry name" value="Sulfatase_CS"/>
</dbReference>
<keyword evidence="2" id="KW-0479">Metal-binding</keyword>
<dbReference type="PANTHER" id="PTHR42693:SF53">
    <property type="entry name" value="ENDO-4-O-SULFATASE"/>
    <property type="match status" value="1"/>
</dbReference>
<dbReference type="CDD" id="cd16151">
    <property type="entry name" value="sulfatase_like"/>
    <property type="match status" value="1"/>
</dbReference>
<organism evidence="6">
    <name type="scientific">marine metagenome</name>
    <dbReference type="NCBI Taxonomy" id="408172"/>
    <lineage>
        <taxon>unclassified sequences</taxon>
        <taxon>metagenomes</taxon>
        <taxon>ecological metagenomes</taxon>
    </lineage>
</organism>
<dbReference type="AlphaFoldDB" id="A0A381VFC9"/>
<name>A0A381VFC9_9ZZZZ</name>
<comment type="similarity">
    <text evidence="1">Belongs to the sulfatase family.</text>
</comment>
<protein>
    <recommendedName>
        <fullName evidence="5">Sulfatase N-terminal domain-containing protein</fullName>
    </recommendedName>
</protein>
<dbReference type="InterPro" id="IPR017850">
    <property type="entry name" value="Alkaline_phosphatase_core_sf"/>
</dbReference>
<evidence type="ECO:0000256" key="4">
    <source>
        <dbReference type="ARBA" id="ARBA00022837"/>
    </source>
</evidence>
<dbReference type="Gene3D" id="3.40.720.10">
    <property type="entry name" value="Alkaline Phosphatase, subunit A"/>
    <property type="match status" value="1"/>
</dbReference>
<sequence>MTTKKNRRPNIVLIMSDDLGYEAIGANGGTSYATPILDSMASSGARFENAHVQPLCTPTRVQLMTGKYNFRNYIGFGLIAPDEITFGHLFSNAGYKTCISGKWQLHSYNPPDEMPEMRSKGQKIEDAGFDEFCVWHPHHTEDKGSRYKDPIIYENGKFLENTRGEYGEDIFADYIIDFMGRNQDDPFFVYFPMALTHRPLEPTPDSPEFDEFIPPSNETLGGRTWDELEGWDDDPRYYKDMVEYHDKVIGRVNDKLAELGIAEDTLVIYVGDNGSPVEVCSVVHSHTEVCGGKGLTVDRGTHVPMIASWPGTIPEGHVESDLIDSSDFLPTILDAAGITPPDEYVMDGRTFLPQLKGEKGNSRDWVYFHFEPMSGRNARFARYIRNHNYKLYDDGRLFDLSTDSEEEFPFKASTDDDDRAAARKQLAPIFDQMVKEKPPTPV</sequence>
<evidence type="ECO:0000256" key="1">
    <source>
        <dbReference type="ARBA" id="ARBA00008779"/>
    </source>
</evidence>
<dbReference type="InterPro" id="IPR050738">
    <property type="entry name" value="Sulfatase"/>
</dbReference>
<dbReference type="GO" id="GO:0004065">
    <property type="term" value="F:arylsulfatase activity"/>
    <property type="evidence" value="ECO:0007669"/>
    <property type="project" value="TreeGrafter"/>
</dbReference>
<dbReference type="Pfam" id="PF00884">
    <property type="entry name" value="Sulfatase"/>
    <property type="match status" value="1"/>
</dbReference>
<feature type="domain" description="Sulfatase N-terminal" evidence="5">
    <location>
        <begin position="9"/>
        <end position="338"/>
    </location>
</feature>
<dbReference type="InterPro" id="IPR000917">
    <property type="entry name" value="Sulfatase_N"/>
</dbReference>
<dbReference type="SUPFAM" id="SSF53649">
    <property type="entry name" value="Alkaline phosphatase-like"/>
    <property type="match status" value="1"/>
</dbReference>